<name>A0AAI9E3N3_9PEZI</name>
<proteinExistence type="predicted"/>
<accession>A0AAI9E3N3</accession>
<dbReference type="InterPro" id="IPR052356">
    <property type="entry name" value="Thiol_S-MT"/>
</dbReference>
<dbReference type="Pfam" id="PF08241">
    <property type="entry name" value="Methyltransf_11"/>
    <property type="match status" value="1"/>
</dbReference>
<evidence type="ECO:0000313" key="4">
    <source>
        <dbReference type="Proteomes" id="UP001296104"/>
    </source>
</evidence>
<dbReference type="EMBL" id="CAVMBE010000003">
    <property type="protein sequence ID" value="CAK3799995.1"/>
    <property type="molecule type" value="Genomic_DNA"/>
</dbReference>
<keyword evidence="3" id="KW-0808">Transferase</keyword>
<dbReference type="PANTHER" id="PTHR45036:SF1">
    <property type="entry name" value="METHYLTRANSFERASE LIKE 7A"/>
    <property type="match status" value="1"/>
</dbReference>
<protein>
    <submittedName>
        <fullName evidence="3">S-adenosyl-L-methionine-dependent methyltransferase</fullName>
    </submittedName>
</protein>
<dbReference type="Gene3D" id="3.40.50.150">
    <property type="entry name" value="Vaccinia Virus protein VP39"/>
    <property type="match status" value="1"/>
</dbReference>
<feature type="domain" description="Methyltransferase type 11" evidence="2">
    <location>
        <begin position="98"/>
        <end position="201"/>
    </location>
</feature>
<dbReference type="SUPFAM" id="SSF53335">
    <property type="entry name" value="S-adenosyl-L-methionine-dependent methyltransferases"/>
    <property type="match status" value="1"/>
</dbReference>
<dbReference type="GO" id="GO:0008757">
    <property type="term" value="F:S-adenosylmethionine-dependent methyltransferase activity"/>
    <property type="evidence" value="ECO:0007669"/>
    <property type="project" value="InterPro"/>
</dbReference>
<gene>
    <name evidence="3" type="ORF">LECACI_7A000844</name>
</gene>
<keyword evidence="1" id="KW-0472">Membrane</keyword>
<evidence type="ECO:0000313" key="3">
    <source>
        <dbReference type="EMBL" id="CAK3799995.1"/>
    </source>
</evidence>
<keyword evidence="3" id="KW-0489">Methyltransferase</keyword>
<keyword evidence="1" id="KW-0812">Transmembrane</keyword>
<dbReference type="GO" id="GO:0032259">
    <property type="term" value="P:methylation"/>
    <property type="evidence" value="ECO:0007669"/>
    <property type="project" value="UniProtKB-KW"/>
</dbReference>
<evidence type="ECO:0000256" key="1">
    <source>
        <dbReference type="SAM" id="Phobius"/>
    </source>
</evidence>
<dbReference type="AlphaFoldDB" id="A0AAI9E3N3"/>
<keyword evidence="4" id="KW-1185">Reference proteome</keyword>
<dbReference type="CDD" id="cd02440">
    <property type="entry name" value="AdoMet_MTases"/>
    <property type="match status" value="1"/>
</dbReference>
<reference evidence="3" key="1">
    <citation type="submission" date="2023-11" db="EMBL/GenBank/DDBJ databases">
        <authorList>
            <person name="Alioto T."/>
            <person name="Alioto T."/>
            <person name="Gomez Garrido J."/>
        </authorList>
    </citation>
    <scope>NUCLEOTIDE SEQUENCE</scope>
</reference>
<dbReference type="InterPro" id="IPR029063">
    <property type="entry name" value="SAM-dependent_MTases_sf"/>
</dbReference>
<dbReference type="InterPro" id="IPR013216">
    <property type="entry name" value="Methyltransf_11"/>
</dbReference>
<comment type="caution">
    <text evidence="3">The sequence shown here is derived from an EMBL/GenBank/DDBJ whole genome shotgun (WGS) entry which is preliminary data.</text>
</comment>
<dbReference type="Proteomes" id="UP001296104">
    <property type="component" value="Unassembled WGS sequence"/>
</dbReference>
<sequence>MPPKPKQDPPSSTGAQVEQSGPLKLLRPFILLSWSGYYIIPTIINLLLTFNLTPFSSPSKFKDEWFARFWVFFGPKSRDVAGPKVVPLIHNNATGVCLDIGPGTGQWLDLFARAANPDITKIYGVEPNKGMHSDLRTNAVRAGLGDVYEVIGCGAEALRTKGGLQENSIDTIITVQCLCSIPTPEVIIKELYPLLKPGGRWLVYEHVRTKYSGDFVYYWQKLINLVWPHFFNGCDICRPTDEWLLRSGEWEEVNLRPGQGEGPYDTLPHVIGTLTKKRFEPLQ</sequence>
<keyword evidence="1" id="KW-1133">Transmembrane helix</keyword>
<organism evidence="3 4">
    <name type="scientific">Lecanosticta acicola</name>
    <dbReference type="NCBI Taxonomy" id="111012"/>
    <lineage>
        <taxon>Eukaryota</taxon>
        <taxon>Fungi</taxon>
        <taxon>Dikarya</taxon>
        <taxon>Ascomycota</taxon>
        <taxon>Pezizomycotina</taxon>
        <taxon>Dothideomycetes</taxon>
        <taxon>Dothideomycetidae</taxon>
        <taxon>Mycosphaerellales</taxon>
        <taxon>Mycosphaerellaceae</taxon>
        <taxon>Lecanosticta</taxon>
    </lineage>
</organism>
<evidence type="ECO:0000259" key="2">
    <source>
        <dbReference type="Pfam" id="PF08241"/>
    </source>
</evidence>
<feature type="transmembrane region" description="Helical" evidence="1">
    <location>
        <begin position="29"/>
        <end position="52"/>
    </location>
</feature>
<dbReference type="PANTHER" id="PTHR45036">
    <property type="entry name" value="METHYLTRANSFERASE LIKE 7B"/>
    <property type="match status" value="1"/>
</dbReference>